<reference evidence="1 2" key="1">
    <citation type="journal article" date="2012" name="Appl. Environ. Microbiol.">
        <title>Involvement of two latex-clearing proteins during rubber degradation and insights into the subsequent degradation pathway revealed by the genome sequence of Gordonia polyisoprenivorans strain VH2.</title>
        <authorList>
            <person name="Hiessl S."/>
            <person name="Schuldes J."/>
            <person name="Thurmer A."/>
            <person name="Halbsguth T."/>
            <person name="Broker D."/>
            <person name="Angelov A."/>
            <person name="Liebl W."/>
            <person name="Daniel R."/>
            <person name="Steinbuchel A."/>
        </authorList>
    </citation>
    <scope>NUCLEOTIDE SEQUENCE [LARGE SCALE GENOMIC DNA]</scope>
    <source>
        <strain evidence="2">DSM 44266 / VH2</strain>
    </source>
</reference>
<dbReference type="EMBL" id="CP003119">
    <property type="protein sequence ID" value="AFA73603.1"/>
    <property type="molecule type" value="Genomic_DNA"/>
</dbReference>
<dbReference type="GeneID" id="90159617"/>
<evidence type="ECO:0000313" key="1">
    <source>
        <dbReference type="EMBL" id="AFA73603.1"/>
    </source>
</evidence>
<dbReference type="KEGG" id="gpo:GPOL_c25760"/>
<evidence type="ECO:0000313" key="2">
    <source>
        <dbReference type="Proteomes" id="UP000009154"/>
    </source>
</evidence>
<proteinExistence type="predicted"/>
<dbReference type="Proteomes" id="UP000009154">
    <property type="component" value="Chromosome"/>
</dbReference>
<dbReference type="HOGENOM" id="CLU_2508055_0_0_11"/>
<protein>
    <submittedName>
        <fullName evidence="1">Uncharacterized protein</fullName>
    </submittedName>
</protein>
<keyword evidence="2" id="KW-1185">Reference proteome</keyword>
<dbReference type="RefSeq" id="WP_014360189.1">
    <property type="nucleotide sequence ID" value="NC_016906.1"/>
</dbReference>
<dbReference type="AlphaFoldDB" id="H6N4M1"/>
<accession>H6N4M1</accession>
<name>H6N4M1_GORPV</name>
<sequence>MSGHDIRRQDRLQALAARFILAVQADDTDAIERILAEHGDTIRHARPLAIALAHWAGKHLDDLGPDTVTDMAAEALDRLAEGGDQ</sequence>
<gene>
    <name evidence="1" type="ordered locus">GPOL_c25760</name>
</gene>
<organism evidence="1 2">
    <name type="scientific">Gordonia polyisoprenivorans (strain DSM 44266 / VH2)</name>
    <dbReference type="NCBI Taxonomy" id="1112204"/>
    <lineage>
        <taxon>Bacteria</taxon>
        <taxon>Bacillati</taxon>
        <taxon>Actinomycetota</taxon>
        <taxon>Actinomycetes</taxon>
        <taxon>Mycobacteriales</taxon>
        <taxon>Gordoniaceae</taxon>
        <taxon>Gordonia</taxon>
    </lineage>
</organism>